<reference evidence="1 2" key="1">
    <citation type="submission" date="2018-01" db="EMBL/GenBank/DDBJ databases">
        <title>Complete genome sequence of Bacteriovorax stolpii DSM12778.</title>
        <authorList>
            <person name="Tang B."/>
            <person name="Chang J."/>
        </authorList>
    </citation>
    <scope>NUCLEOTIDE SEQUENCE [LARGE SCALE GENOMIC DNA]</scope>
    <source>
        <strain evidence="1 2">DSM 12778</strain>
    </source>
</reference>
<proteinExistence type="predicted"/>
<dbReference type="GO" id="GO:0015473">
    <property type="term" value="F:fimbrial usher porin activity"/>
    <property type="evidence" value="ECO:0007669"/>
    <property type="project" value="InterPro"/>
</dbReference>
<dbReference type="Gene3D" id="2.60.40.3110">
    <property type="match status" value="1"/>
</dbReference>
<keyword evidence="2" id="KW-1185">Reference proteome</keyword>
<dbReference type="Pfam" id="PF00577">
    <property type="entry name" value="Usher"/>
    <property type="match status" value="1"/>
</dbReference>
<dbReference type="Gene3D" id="2.60.40.2610">
    <property type="entry name" value="Outer membrane usher protein FimD, plug domain"/>
    <property type="match status" value="1"/>
</dbReference>
<dbReference type="GO" id="GO:0009279">
    <property type="term" value="C:cell outer membrane"/>
    <property type="evidence" value="ECO:0007669"/>
    <property type="project" value="TreeGrafter"/>
</dbReference>
<dbReference type="KEGG" id="bsto:C0V70_16110"/>
<gene>
    <name evidence="1" type="ORF">C0V70_16110</name>
</gene>
<dbReference type="InterPro" id="IPR042186">
    <property type="entry name" value="FimD_plug_dom"/>
</dbReference>
<dbReference type="Proteomes" id="UP000235584">
    <property type="component" value="Chromosome"/>
</dbReference>
<evidence type="ECO:0000313" key="2">
    <source>
        <dbReference type="Proteomes" id="UP000235584"/>
    </source>
</evidence>
<dbReference type="RefSeq" id="WP_102244894.1">
    <property type="nucleotide sequence ID" value="NZ_CP025704.1"/>
</dbReference>
<dbReference type="EMBL" id="CP025704">
    <property type="protein sequence ID" value="AUN99603.1"/>
    <property type="molecule type" value="Genomic_DNA"/>
</dbReference>
<sequence length="820" mass="91613">MIKINLKPIFLSTLVLLGPLYKAEAQSQSQSTDELFKKVFGKASEEKKTPVDVSLGDFFIGEVSVTLQGDKIISISGGELRKLLIDKIREDKIMKYPVSDGDVSPDKLPFKVQYHPSELRLSVQIPPADLRPTDANVYDDLIPYYSRKAIEPAPFSLGLNYKLEQTFNHNTNQTDSFTAQTDAFMNIQKVALENRMTYLSTRDRQWGRQGTRAIFDRPNRMQRIEAGDVNYPIIGYQQAYSLGGLSFYRDFSLNPYRVVTPTSSFEFQVDSRSLVKTYVNNILLKSEYMSAGRYSVKDIPLNNGLNRIVVEVTDEFGVTRTFTFNESGSLDLLAKGVSRYALATGYPSSEVDGNLKYNEDNGAFASGFYQHGLYKHWTVSAYAQGNKKYTMLGTNHILSSAYGNWSFDVAGTKNDFNNGYVTQATYQLNLFGAYWYDSHTLTTKVEYRSPFFNEAGENFKNRFDVTVTASYSVPLFERFNVALGGSYQNPTLAENARLAFNGSLTTKIFESSSLTAYAGRSRDEFRTWSNQIYFFFNMTFGESSTFASAFYEKESQTKRLTVIRDTGKKFNDLKVSASADDNNSSKNASLDLQYNTVLADLGARQEVMKNNGQAEGYKTSVRLLSAFAFVHNGDDSAFSIARPISNSFVIFKPNKEWSGQKFGVQTAGGVNDTTTGLFGESLVSSLAPYQYRRLQLDPSNLDPGYILGQESFVVYPRRDSGHLFVIGKAGLLVLKGRIVDQNKNPLALKVGFFTSAQTQKSTPFFTDREGEFFIEGVEPGLGTIQLDDDNFSPAQIDMTGKKQGMVDTGDIILPDGGSEL</sequence>
<dbReference type="OrthoDB" id="499138at2"/>
<dbReference type="InterPro" id="IPR000015">
    <property type="entry name" value="Fimb_usher"/>
</dbReference>
<dbReference type="PANTHER" id="PTHR30451:SF5">
    <property type="entry name" value="SLR0019 PROTEIN"/>
    <property type="match status" value="1"/>
</dbReference>
<name>A0A2K9NVQ2_BACTC</name>
<dbReference type="AlphaFoldDB" id="A0A2K9NVQ2"/>
<accession>A0A2K9NVQ2</accession>
<protein>
    <submittedName>
        <fullName evidence="1">Uncharacterized protein</fullName>
    </submittedName>
</protein>
<dbReference type="GO" id="GO:0009297">
    <property type="term" value="P:pilus assembly"/>
    <property type="evidence" value="ECO:0007669"/>
    <property type="project" value="InterPro"/>
</dbReference>
<organism evidence="1 2">
    <name type="scientific">Bacteriovorax stolpii</name>
    <name type="common">Bdellovibrio stolpii</name>
    <dbReference type="NCBI Taxonomy" id="960"/>
    <lineage>
        <taxon>Bacteria</taxon>
        <taxon>Pseudomonadati</taxon>
        <taxon>Bdellovibrionota</taxon>
        <taxon>Bacteriovoracia</taxon>
        <taxon>Bacteriovoracales</taxon>
        <taxon>Bacteriovoracaceae</taxon>
        <taxon>Bacteriovorax</taxon>
    </lineage>
</organism>
<evidence type="ECO:0000313" key="1">
    <source>
        <dbReference type="EMBL" id="AUN99603.1"/>
    </source>
</evidence>
<dbReference type="PANTHER" id="PTHR30451">
    <property type="entry name" value="OUTER MEMBRANE USHER PROTEIN"/>
    <property type="match status" value="1"/>
</dbReference>